<keyword evidence="5 8" id="KW-1133">Transmembrane helix</keyword>
<evidence type="ECO:0000256" key="5">
    <source>
        <dbReference type="ARBA" id="ARBA00022989"/>
    </source>
</evidence>
<dbReference type="InterPro" id="IPR029020">
    <property type="entry name" value="Ammonium/urea_transptr"/>
</dbReference>
<reference evidence="10 11" key="1">
    <citation type="submission" date="2024-02" db="EMBL/GenBank/DDBJ databases">
        <authorList>
            <person name="Daric V."/>
            <person name="Darras S."/>
        </authorList>
    </citation>
    <scope>NUCLEOTIDE SEQUENCE [LARGE SCALE GENOMIC DNA]</scope>
</reference>
<evidence type="ECO:0000313" key="10">
    <source>
        <dbReference type="EMBL" id="CAK8697313.1"/>
    </source>
</evidence>
<evidence type="ECO:0000256" key="1">
    <source>
        <dbReference type="ARBA" id="ARBA00004141"/>
    </source>
</evidence>
<dbReference type="Gene3D" id="1.10.3430.10">
    <property type="entry name" value="Ammonium transporter AmtB like domains"/>
    <property type="match status" value="1"/>
</dbReference>
<keyword evidence="3 8" id="KW-0813">Transport</keyword>
<organism evidence="10 11">
    <name type="scientific">Clavelina lepadiformis</name>
    <name type="common">Light-bulb sea squirt</name>
    <name type="synonym">Ascidia lepadiformis</name>
    <dbReference type="NCBI Taxonomy" id="159417"/>
    <lineage>
        <taxon>Eukaryota</taxon>
        <taxon>Metazoa</taxon>
        <taxon>Chordata</taxon>
        <taxon>Tunicata</taxon>
        <taxon>Ascidiacea</taxon>
        <taxon>Aplousobranchia</taxon>
        <taxon>Clavelinidae</taxon>
        <taxon>Clavelina</taxon>
    </lineage>
</organism>
<comment type="caution">
    <text evidence="10">The sequence shown here is derived from an EMBL/GenBank/DDBJ whole genome shotgun (WGS) entry which is preliminary data.</text>
</comment>
<dbReference type="PANTHER" id="PTHR11730">
    <property type="entry name" value="AMMONIUM TRANSPORTER"/>
    <property type="match status" value="1"/>
</dbReference>
<protein>
    <recommendedName>
        <fullName evidence="8">Ammonium transporter</fullName>
    </recommendedName>
</protein>
<keyword evidence="6 8" id="KW-0472">Membrane</keyword>
<dbReference type="EMBL" id="CAWYQH010000163">
    <property type="protein sequence ID" value="CAK8697313.1"/>
    <property type="molecule type" value="Genomic_DNA"/>
</dbReference>
<keyword evidence="11" id="KW-1185">Reference proteome</keyword>
<dbReference type="InterPro" id="IPR001905">
    <property type="entry name" value="Ammonium_transpt"/>
</dbReference>
<evidence type="ECO:0000313" key="11">
    <source>
        <dbReference type="Proteomes" id="UP001642483"/>
    </source>
</evidence>
<feature type="transmembrane region" description="Helical" evidence="8">
    <location>
        <begin position="423"/>
        <end position="448"/>
    </location>
</feature>
<name>A0ABP0H003_CLALP</name>
<keyword evidence="7 8" id="KW-0924">Ammonia transport</keyword>
<dbReference type="SUPFAM" id="SSF111352">
    <property type="entry name" value="Ammonium transporter"/>
    <property type="match status" value="1"/>
</dbReference>
<proteinExistence type="inferred from homology"/>
<feature type="domain" description="Ammonium transporter AmtB-like" evidence="9">
    <location>
        <begin position="43"/>
        <end position="475"/>
    </location>
</feature>
<feature type="transmembrane region" description="Helical" evidence="8">
    <location>
        <begin position="43"/>
        <end position="62"/>
    </location>
</feature>
<comment type="similarity">
    <text evidence="2 8">Belongs to the ammonia transporter channel (TC 1.A.11.2) family.</text>
</comment>
<evidence type="ECO:0000256" key="7">
    <source>
        <dbReference type="ARBA" id="ARBA00023177"/>
    </source>
</evidence>
<feature type="transmembrane region" description="Helical" evidence="8">
    <location>
        <begin position="319"/>
        <end position="338"/>
    </location>
</feature>
<evidence type="ECO:0000259" key="9">
    <source>
        <dbReference type="Pfam" id="PF00909"/>
    </source>
</evidence>
<evidence type="ECO:0000256" key="8">
    <source>
        <dbReference type="RuleBase" id="RU362002"/>
    </source>
</evidence>
<evidence type="ECO:0000256" key="6">
    <source>
        <dbReference type="ARBA" id="ARBA00023136"/>
    </source>
</evidence>
<sequence>MVQTFFDLKPKMDRHQNDPEIINSSLIWLKTQIDVMKENNNEVFLILTGMFIFLMQCGFAFLEAGSVQKKNTINILVKNILDSFIGSIAFWGFGYALAYGVPGNGFIGHHHFFSTYVDYFGEEDTTNSNATVLPISSNAYFANWFFQYVFAATAATIVSGAMAERAEFVCYIVYSFTITGFIYPVVAHWVWSPYGWLKSGVGTDLFMQDFAGSSVVHICGGVAALVGAKLVGPRLNRFLENGEIKPIPGHSVPLTALGAFILLVGFLCFNGGSVQRVSEKGDSAMVAMSVMNTILAGSAGGLVAMVTDRIYSEYKGKESYWSLLITINGALTGMVASCAGCNDIAPWAAIVIGSMGGLEFTFGKRLLIRFKIDDPLDAVPVHFGGGLTGTILTPIFALRGQNIDGKPVGGIIFGAHKKAFMGLGWNLIGCCAIILWTFVCSFTMFYTLQNIGLIRISQKIEKAGMDIKKHGQTAYPDHNSLQFVDEAANASQGNLERKPQKSNNMEMIDLPAYVNTTAWEDVTTSVPQQTSSSENVTTTT</sequence>
<dbReference type="NCBIfam" id="TIGR00836">
    <property type="entry name" value="amt"/>
    <property type="match status" value="1"/>
</dbReference>
<feature type="transmembrane region" description="Helical" evidence="8">
    <location>
        <begin position="344"/>
        <end position="362"/>
    </location>
</feature>
<keyword evidence="4 8" id="KW-0812">Transmembrane</keyword>
<dbReference type="Pfam" id="PF00909">
    <property type="entry name" value="Ammonium_transp"/>
    <property type="match status" value="1"/>
</dbReference>
<feature type="transmembrane region" description="Helical" evidence="8">
    <location>
        <begin position="284"/>
        <end position="307"/>
    </location>
</feature>
<dbReference type="InterPro" id="IPR024041">
    <property type="entry name" value="NH4_transpt_AmtB-like_dom"/>
</dbReference>
<evidence type="ECO:0000256" key="4">
    <source>
        <dbReference type="ARBA" id="ARBA00022692"/>
    </source>
</evidence>
<dbReference type="Proteomes" id="UP001642483">
    <property type="component" value="Unassembled WGS sequence"/>
</dbReference>
<evidence type="ECO:0000256" key="2">
    <source>
        <dbReference type="ARBA" id="ARBA00005887"/>
    </source>
</evidence>
<gene>
    <name evidence="10" type="ORF">CVLEPA_LOCUS30564</name>
</gene>
<feature type="transmembrane region" description="Helical" evidence="8">
    <location>
        <begin position="83"/>
        <end position="101"/>
    </location>
</feature>
<comment type="subcellular location">
    <subcellularLocation>
        <location evidence="8">Cell membrane</location>
        <topology evidence="8">Multi-pass membrane protein</topology>
    </subcellularLocation>
    <subcellularLocation>
        <location evidence="1">Membrane</location>
        <topology evidence="1">Multi-pass membrane protein</topology>
    </subcellularLocation>
</comment>
<accession>A0ABP0H003</accession>
<dbReference type="PANTHER" id="PTHR11730:SF6">
    <property type="entry name" value="AMMONIUM TRANSPORTER"/>
    <property type="match status" value="1"/>
</dbReference>
<evidence type="ECO:0000256" key="3">
    <source>
        <dbReference type="ARBA" id="ARBA00022448"/>
    </source>
</evidence>
<feature type="transmembrane region" description="Helical" evidence="8">
    <location>
        <begin position="252"/>
        <end position="272"/>
    </location>
</feature>
<feature type="transmembrane region" description="Helical" evidence="8">
    <location>
        <begin position="211"/>
        <end position="231"/>
    </location>
</feature>
<feature type="transmembrane region" description="Helical" evidence="8">
    <location>
        <begin position="141"/>
        <end position="161"/>
    </location>
</feature>
<feature type="transmembrane region" description="Helical" evidence="8">
    <location>
        <begin position="168"/>
        <end position="191"/>
    </location>
</feature>